<proteinExistence type="predicted"/>
<gene>
    <name evidence="2" type="ORF">AR9_g233</name>
</gene>
<dbReference type="Proteomes" id="UP000202618">
    <property type="component" value="Segment"/>
</dbReference>
<name>A0A172JIE7_BPPB1</name>
<dbReference type="GO" id="GO:0004519">
    <property type="term" value="F:endonuclease activity"/>
    <property type="evidence" value="ECO:0007669"/>
    <property type="project" value="UniProtKB-KW"/>
</dbReference>
<dbReference type="OrthoDB" id="23750at28883"/>
<reference evidence="2 3" key="1">
    <citation type="journal article" date="2016" name="Virology">
        <title>The genome of AR9, a giant transducing Bacillus phage encoding two multisubunit RNA polymerases.</title>
        <authorList>
            <person name="Lavysh D."/>
            <person name="Sokolova M."/>
            <person name="Minakhin L."/>
            <person name="Yakunina M."/>
            <person name="Artamonova T."/>
            <person name="Kozyavkin S."/>
            <person name="Makarova K.S."/>
            <person name="Koonin E.V."/>
            <person name="Severinov K."/>
        </authorList>
    </citation>
    <scope>NUCLEOTIDE SEQUENCE [LARGE SCALE GENOMIC DNA]</scope>
</reference>
<organism evidence="2 3">
    <name type="scientific">Bacillus phage AR9</name>
    <dbReference type="NCBI Taxonomy" id="1815509"/>
    <lineage>
        <taxon>Viruses</taxon>
        <taxon>Duplodnaviria</taxon>
        <taxon>Heunggongvirae</taxon>
        <taxon>Uroviricota</taxon>
        <taxon>Caudoviricetes</taxon>
        <taxon>Takahashivirus</taxon>
        <taxon>Bacillus phage PBS1</taxon>
    </lineage>
</organism>
<dbReference type="EMBL" id="KU878088">
    <property type="protein sequence ID" value="AMS01317.1"/>
    <property type="molecule type" value="Genomic_DNA"/>
</dbReference>
<dbReference type="GeneID" id="29058951"/>
<accession>A0A172JIE7</accession>
<evidence type="ECO:0000313" key="2">
    <source>
        <dbReference type="EMBL" id="AMS01317.1"/>
    </source>
</evidence>
<dbReference type="InterPro" id="IPR013087">
    <property type="entry name" value="Znf_C2H2_type"/>
</dbReference>
<evidence type="ECO:0000259" key="1">
    <source>
        <dbReference type="PROSITE" id="PS00028"/>
    </source>
</evidence>
<dbReference type="RefSeq" id="YP_009283137.1">
    <property type="nucleotide sequence ID" value="NC_031039.1"/>
</dbReference>
<evidence type="ECO:0000313" key="3">
    <source>
        <dbReference type="Proteomes" id="UP000202618"/>
    </source>
</evidence>
<dbReference type="PROSITE" id="PS00028">
    <property type="entry name" value="ZINC_FINGER_C2H2_1"/>
    <property type="match status" value="1"/>
</dbReference>
<feature type="domain" description="C2H2-type" evidence="1">
    <location>
        <begin position="6"/>
        <end position="27"/>
    </location>
</feature>
<protein>
    <submittedName>
        <fullName evidence="2">Endonuclease fused to N-terminal Zn finger domain</fullName>
    </submittedName>
</protein>
<dbReference type="KEGG" id="vg:29058951"/>
<keyword evidence="2" id="KW-0540">Nuclease</keyword>
<keyword evidence="2" id="KW-0378">Hydrolase</keyword>
<sequence>MKIEKCPFCSNKYKDKSFLCNHLENKHKEQLNGLSPAQVYFNFKYNKTGGKCIICRKSTKWNESTNRYERICDRKETNCREKYREMFKKRMMGKYGKTTLLDEPEMQKKMLDSRKISGEYTWTNKKGKTKYTGTYEKDFLEFLDVFLHFEPSDVISPAPQVFYYEFNGKKHFYMPDFYITSINTIIEIKAFDNKHYRARDIEQEKAKDKAVLKSNFNYIKIHDKEYDEFFDYLLKFKE</sequence>
<keyword evidence="2" id="KW-0255">Endonuclease</keyword>